<evidence type="ECO:0000313" key="1">
    <source>
        <dbReference type="EMBL" id="KAA1420865.1"/>
    </source>
</evidence>
<proteinExistence type="predicted"/>
<dbReference type="RefSeq" id="WP_149726325.1">
    <property type="nucleotide sequence ID" value="NZ_VUJV01000001.1"/>
</dbReference>
<keyword evidence="2" id="KW-1185">Reference proteome</keyword>
<reference evidence="1 2" key="1">
    <citation type="submission" date="2019-09" db="EMBL/GenBank/DDBJ databases">
        <title>Nocardioides panacisoli sp. nov., isolated from the soil of a ginseng field.</title>
        <authorList>
            <person name="Cho C."/>
        </authorList>
    </citation>
    <scope>NUCLEOTIDE SEQUENCE [LARGE SCALE GENOMIC DNA]</scope>
    <source>
        <strain evidence="1 2">BN130099</strain>
    </source>
</reference>
<dbReference type="AlphaFoldDB" id="A0A5B1LJF9"/>
<protein>
    <submittedName>
        <fullName evidence="1">Uncharacterized protein</fullName>
    </submittedName>
</protein>
<dbReference type="Proteomes" id="UP000325003">
    <property type="component" value="Unassembled WGS sequence"/>
</dbReference>
<accession>A0A5B1LJF9</accession>
<dbReference type="EMBL" id="VUJV01000001">
    <property type="protein sequence ID" value="KAA1420865.1"/>
    <property type="molecule type" value="Genomic_DNA"/>
</dbReference>
<name>A0A5B1LJF9_9ACTN</name>
<reference evidence="1 2" key="2">
    <citation type="submission" date="2019-09" db="EMBL/GenBank/DDBJ databases">
        <authorList>
            <person name="Jin C."/>
        </authorList>
    </citation>
    <scope>NUCLEOTIDE SEQUENCE [LARGE SCALE GENOMIC DNA]</scope>
    <source>
        <strain evidence="1 2">BN130099</strain>
    </source>
</reference>
<sequence>MSSDGQDHLSKAEISKDAMQAGAQAAAGAVGEVATIITGAVKDVAGAIGGLATELFEIRDASKRAIAQHVDLDDQDLAEGENLLDDED</sequence>
<organism evidence="1 2">
    <name type="scientific">Nocardioides humilatus</name>
    <dbReference type="NCBI Taxonomy" id="2607660"/>
    <lineage>
        <taxon>Bacteria</taxon>
        <taxon>Bacillati</taxon>
        <taxon>Actinomycetota</taxon>
        <taxon>Actinomycetes</taxon>
        <taxon>Propionibacteriales</taxon>
        <taxon>Nocardioidaceae</taxon>
        <taxon>Nocardioides</taxon>
    </lineage>
</organism>
<evidence type="ECO:0000313" key="2">
    <source>
        <dbReference type="Proteomes" id="UP000325003"/>
    </source>
</evidence>
<comment type="caution">
    <text evidence="1">The sequence shown here is derived from an EMBL/GenBank/DDBJ whole genome shotgun (WGS) entry which is preliminary data.</text>
</comment>
<gene>
    <name evidence="1" type="ORF">F0U44_00490</name>
</gene>